<dbReference type="RefSeq" id="XP_011390782.1">
    <property type="nucleotide sequence ID" value="XM_011392480.1"/>
</dbReference>
<dbReference type="KEGG" id="uma:UMAG_10431"/>
<dbReference type="CDD" id="cd14733">
    <property type="entry name" value="BACK"/>
    <property type="match status" value="1"/>
</dbReference>
<feature type="compositionally biased region" description="Basic and acidic residues" evidence="1">
    <location>
        <begin position="234"/>
        <end position="247"/>
    </location>
</feature>
<feature type="compositionally biased region" description="Low complexity" evidence="1">
    <location>
        <begin position="51"/>
        <end position="63"/>
    </location>
</feature>
<protein>
    <recommendedName>
        <fullName evidence="2">BTB domain-containing protein</fullName>
    </recommendedName>
</protein>
<dbReference type="STRING" id="237631.A0A0D1DVP9"/>
<dbReference type="InParanoid" id="A0A0D1DVP9"/>
<sequence length="760" mass="82252">MPPVNMTSSSSNIAFNSNNPVPALIARRTTVLAPPSLSTVNHLDGAIAATASSSSSSTPASAANPRPSINSVSTRRHRPDLQQAVSQPTAAVPVSTHENISTSKSWFSGLHLGSNAGSSASTVAQEQRRSSGGAGGGDDAQGFAVHPTFRSDAESRGDVLVRVDGVEFWVHKDVLLFSSPFFKSVLEGGWSESRLSRLVNKGEADAVTLAHTLPMQQEGETHDAAINHLTGAHHVSERSTRSLDREAQAQAQPHQQDLYRPDDRVDVTEESASEHAVNHTVELESGLLGVAESQRSSLLRASYHTALWSQDDESRGSQMHFHDTTEDSLSVDSDANDVGSASEDGSASEGALASEADQAVPQQKHTPDGDRDAVSAISAHQLRQRRSKTKHLATLRKLEAAQREKLIPTRSTSRSLDTACKNEALVETGAQQRLESLATPPLSRRASGYDDALGVPVTAPEPNTEAAAESMQCATSTVNSSSEDRHRAAALPAHYQGIISVIDLTEETASTFHDFLFHIYPHLDLFVTWYNCGPLLRFSDKFQVPFLRRSCIAFLRAALAGRPIEAMRLAELHGIDDLYRQASRHVLDNFAAWLPDELAVLSHETLLKLERKRTWFLERLLKLGLANPARDYECHAACPDPQACARALHDKWQTAYKAAFRFSPPQPSVIFRYLRELDSIGVGINASSGVSSAIGSVTGLAGGAAQGAAPLQLSNCQATARVWVQGLFDRMFELGTLHTGRLFLAIKLDPSVTRNVVHMQ</sequence>
<proteinExistence type="predicted"/>
<feature type="compositionally biased region" description="Low complexity" evidence="1">
    <location>
        <begin position="337"/>
        <end position="357"/>
    </location>
</feature>
<evidence type="ECO:0000313" key="4">
    <source>
        <dbReference type="Proteomes" id="UP000000561"/>
    </source>
</evidence>
<feature type="region of interest" description="Disordered" evidence="1">
    <location>
        <begin position="310"/>
        <end position="372"/>
    </location>
</feature>
<organism evidence="3 4">
    <name type="scientific">Mycosarcoma maydis</name>
    <name type="common">Corn smut fungus</name>
    <name type="synonym">Ustilago maydis</name>
    <dbReference type="NCBI Taxonomy" id="5270"/>
    <lineage>
        <taxon>Eukaryota</taxon>
        <taxon>Fungi</taxon>
        <taxon>Dikarya</taxon>
        <taxon>Basidiomycota</taxon>
        <taxon>Ustilaginomycotina</taxon>
        <taxon>Ustilaginomycetes</taxon>
        <taxon>Ustilaginales</taxon>
        <taxon>Ustilaginaceae</taxon>
        <taxon>Mycosarcoma</taxon>
    </lineage>
</organism>
<dbReference type="EMBL" id="CM003151">
    <property type="protein sequence ID" value="KIS67786.1"/>
    <property type="molecule type" value="Genomic_DNA"/>
</dbReference>
<name>A0A0D1DVP9_MYCMD</name>
<dbReference type="Proteomes" id="UP000000561">
    <property type="component" value="Chromosome 12"/>
</dbReference>
<evidence type="ECO:0000256" key="1">
    <source>
        <dbReference type="SAM" id="MobiDB-lite"/>
    </source>
</evidence>
<keyword evidence="4" id="KW-1185">Reference proteome</keyword>
<accession>A0A0D1DVP9</accession>
<dbReference type="SUPFAM" id="SSF54695">
    <property type="entry name" value="POZ domain"/>
    <property type="match status" value="1"/>
</dbReference>
<dbReference type="PROSITE" id="PS50097">
    <property type="entry name" value="BTB"/>
    <property type="match status" value="1"/>
</dbReference>
<feature type="region of interest" description="Disordered" evidence="1">
    <location>
        <begin position="232"/>
        <end position="261"/>
    </location>
</feature>
<dbReference type="AlphaFoldDB" id="A0A0D1DVP9"/>
<gene>
    <name evidence="3" type="ORF">UMAG_10431</name>
</gene>
<dbReference type="InterPro" id="IPR000210">
    <property type="entry name" value="BTB/POZ_dom"/>
</dbReference>
<dbReference type="CDD" id="cd18186">
    <property type="entry name" value="BTB_POZ_ZBTB_KLHL-like"/>
    <property type="match status" value="1"/>
</dbReference>
<dbReference type="OrthoDB" id="2524557at2759"/>
<dbReference type="GeneID" id="23566467"/>
<reference evidence="3 4" key="1">
    <citation type="journal article" date="2006" name="Nature">
        <title>Insights from the genome of the biotrophic fungal plant pathogen Ustilago maydis.</title>
        <authorList>
            <person name="Kamper J."/>
            <person name="Kahmann R."/>
            <person name="Bolker M."/>
            <person name="Ma L.J."/>
            <person name="Brefort T."/>
            <person name="Saville B.J."/>
            <person name="Banuett F."/>
            <person name="Kronstad J.W."/>
            <person name="Gold S.E."/>
            <person name="Muller O."/>
            <person name="Perlin M.H."/>
            <person name="Wosten H.A."/>
            <person name="de Vries R."/>
            <person name="Ruiz-Herrera J."/>
            <person name="Reynaga-Pena C.G."/>
            <person name="Snetselaar K."/>
            <person name="McCann M."/>
            <person name="Perez-Martin J."/>
            <person name="Feldbrugge M."/>
            <person name="Basse C.W."/>
            <person name="Steinberg G."/>
            <person name="Ibeas J.I."/>
            <person name="Holloman W."/>
            <person name="Guzman P."/>
            <person name="Farman M."/>
            <person name="Stajich J.E."/>
            <person name="Sentandreu R."/>
            <person name="Gonzalez-Prieto J.M."/>
            <person name="Kennell J.C."/>
            <person name="Molina L."/>
            <person name="Schirawski J."/>
            <person name="Mendoza-Mendoza A."/>
            <person name="Greilinger D."/>
            <person name="Munch K."/>
            <person name="Rossel N."/>
            <person name="Scherer M."/>
            <person name="Vranes M."/>
            <person name="Ladendorf O."/>
            <person name="Vincon V."/>
            <person name="Fuchs U."/>
            <person name="Sandrock B."/>
            <person name="Meng S."/>
            <person name="Ho E.C."/>
            <person name="Cahill M.J."/>
            <person name="Boyce K.J."/>
            <person name="Klose J."/>
            <person name="Klosterman S.J."/>
            <person name="Deelstra H.J."/>
            <person name="Ortiz-Castellanos L."/>
            <person name="Li W."/>
            <person name="Sanchez-Alonso P."/>
            <person name="Schreier P.H."/>
            <person name="Hauser-Hahn I."/>
            <person name="Vaupel M."/>
            <person name="Koopmann E."/>
            <person name="Friedrich G."/>
            <person name="Voss H."/>
            <person name="Schluter T."/>
            <person name="Margolis J."/>
            <person name="Platt D."/>
            <person name="Swimmer C."/>
            <person name="Gnirke A."/>
            <person name="Chen F."/>
            <person name="Vysotskaia V."/>
            <person name="Mannhaupt G."/>
            <person name="Guldener U."/>
            <person name="Munsterkotter M."/>
            <person name="Haase D."/>
            <person name="Oesterheld M."/>
            <person name="Mewes H.W."/>
            <person name="Mauceli E.W."/>
            <person name="DeCaprio D."/>
            <person name="Wade C.M."/>
            <person name="Butler J."/>
            <person name="Young S."/>
            <person name="Jaffe D.B."/>
            <person name="Calvo S."/>
            <person name="Nusbaum C."/>
            <person name="Galagan J."/>
            <person name="Birren B.W."/>
        </authorList>
    </citation>
    <scope>NUCLEOTIDE SEQUENCE [LARGE SCALE GENOMIC DNA]</scope>
    <source>
        <strain evidence="4">DSM 14603 / FGSC 9021 / UM521</strain>
    </source>
</reference>
<dbReference type="eggNOG" id="ENOG502RXXC">
    <property type="taxonomic scope" value="Eukaryota"/>
</dbReference>
<dbReference type="InterPro" id="IPR011333">
    <property type="entry name" value="SKP1/BTB/POZ_sf"/>
</dbReference>
<feature type="domain" description="BTB" evidence="2">
    <location>
        <begin position="157"/>
        <end position="193"/>
    </location>
</feature>
<feature type="compositionally biased region" description="Basic and acidic residues" evidence="1">
    <location>
        <begin position="312"/>
        <end position="325"/>
    </location>
</feature>
<dbReference type="VEuPathDB" id="FungiDB:UMAG_10431"/>
<evidence type="ECO:0000259" key="2">
    <source>
        <dbReference type="PROSITE" id="PS50097"/>
    </source>
</evidence>
<feature type="region of interest" description="Disordered" evidence="1">
    <location>
        <begin position="117"/>
        <end position="144"/>
    </location>
</feature>
<dbReference type="Pfam" id="PF00651">
    <property type="entry name" value="BTB"/>
    <property type="match status" value="1"/>
</dbReference>
<dbReference type="Gene3D" id="3.30.710.10">
    <property type="entry name" value="Potassium Channel Kv1.1, Chain A"/>
    <property type="match status" value="2"/>
</dbReference>
<feature type="region of interest" description="Disordered" evidence="1">
    <location>
        <begin position="51"/>
        <end position="97"/>
    </location>
</feature>
<evidence type="ECO:0000313" key="3">
    <source>
        <dbReference type="EMBL" id="KIS67786.1"/>
    </source>
</evidence>